<keyword evidence="5" id="KW-0653">Protein transport</keyword>
<dbReference type="InterPro" id="IPR033370">
    <property type="entry name" value="COG1"/>
</dbReference>
<evidence type="ECO:0000256" key="4">
    <source>
        <dbReference type="ARBA" id="ARBA00022448"/>
    </source>
</evidence>
<keyword evidence="4" id="KW-0813">Transport</keyword>
<keyword evidence="6" id="KW-0333">Golgi apparatus</keyword>
<comment type="similarity">
    <text evidence="2">Belongs to the COG1 family.</text>
</comment>
<evidence type="ECO:0000256" key="7">
    <source>
        <dbReference type="ARBA" id="ARBA00023136"/>
    </source>
</evidence>
<evidence type="ECO:0000256" key="9">
    <source>
        <dbReference type="SAM" id="MobiDB-lite"/>
    </source>
</evidence>
<dbReference type="RefSeq" id="XP_002544002.1">
    <property type="nucleotide sequence ID" value="XM_002543956.1"/>
</dbReference>
<dbReference type="Pfam" id="PF08700">
    <property type="entry name" value="VPS51_Exo84_N"/>
    <property type="match status" value="1"/>
</dbReference>
<sequence>MAADVPDAHALKSWQEAFQYPIPTVRRIEHELRRDIVSNKEKLRSLVGVRYRDLLDTAQTIMEMNEEMKQVERNLSEVGRLCNPATISRKSDGLHKLREDNLCKVSSDRTFAAQLTLLFNCASAIARILREHGSSVVAAKLLVISRLLHNRLSQCARATSFADELRNQLAHFRRTLLNRIKVRLASIDSSVQDIIEALSAFCLATSSSTHDAFGHFHKIRLDAIASKFEQPGAICDAALGALMLFSNTLHRTTDMLSGPLFDAIKKLCIHPLLGDSAIQCMSELGIEMVQSYIPKEIRNFTPWIKHEQIPKEAAGTIIKSWSKEAFDDLSARANSKLSSCENFQEVLSTRNRLLKEWLPGLNSTPCHNPMGILEAIRTMANDQLISIIRAQSEGITVVGIEASRIISDWHDTQDQDRELSLWDSELVFADFSDGATTFKRELMRRCQGHGAHVGQVLDIYRSWLATVTNRCTMVQELRSLRWEDMMEDDVDEELLEAIPDLLNTDDPHLLITEHTNALIKGYKLLETSLEEAVKGISGSHCAMKTAFLLRIIRGIRSNVPKEVAHQDYIFAQDLISRLHSALAEEVVSRTSPSILTKSINRLGSRCAGRTLWEGNPSLPTQPSQVLFMLLRTLVMEMEQEGPDLWTMAAVDELKSRFMGQVVSANNPKLEQPPTCGGTEQDSPNGTEEGAEENQDKRLENTRDHQIQLLFDLQFLDQALQTTDSNTQSGLSPLIDVLLKELDFSEESMVTVKKRSEEYWNRTRMLFGLLA</sequence>
<evidence type="ECO:0000256" key="3">
    <source>
        <dbReference type="ARBA" id="ARBA00020978"/>
    </source>
</evidence>
<dbReference type="HOGENOM" id="CLU_008451_0_0_1"/>
<gene>
    <name evidence="10" type="ORF">UREG_03519</name>
</gene>
<dbReference type="STRING" id="336963.C4JR37"/>
<evidence type="ECO:0000256" key="8">
    <source>
        <dbReference type="SAM" id="Coils"/>
    </source>
</evidence>
<evidence type="ECO:0000256" key="6">
    <source>
        <dbReference type="ARBA" id="ARBA00023034"/>
    </source>
</evidence>
<evidence type="ECO:0000313" key="11">
    <source>
        <dbReference type="Proteomes" id="UP000002058"/>
    </source>
</evidence>
<feature type="region of interest" description="Disordered" evidence="9">
    <location>
        <begin position="664"/>
        <end position="697"/>
    </location>
</feature>
<dbReference type="EMBL" id="CH476616">
    <property type="protein sequence ID" value="EEP78673.1"/>
    <property type="molecule type" value="Genomic_DNA"/>
</dbReference>
<dbReference type="OMA" id="PQSLKSW"/>
<dbReference type="GO" id="GO:0015031">
    <property type="term" value="P:protein transport"/>
    <property type="evidence" value="ECO:0007669"/>
    <property type="project" value="UniProtKB-KW"/>
</dbReference>
<keyword evidence="7" id="KW-0472">Membrane</keyword>
<dbReference type="AlphaFoldDB" id="C4JR37"/>
<dbReference type="InParanoid" id="C4JR37"/>
<accession>C4JR37</accession>
<comment type="subcellular location">
    <subcellularLocation>
        <location evidence="1">Golgi apparatus membrane</location>
        <topology evidence="1">Peripheral membrane protein</topology>
    </subcellularLocation>
</comment>
<dbReference type="KEGG" id="ure:UREG_03519"/>
<evidence type="ECO:0000256" key="5">
    <source>
        <dbReference type="ARBA" id="ARBA00022927"/>
    </source>
</evidence>
<evidence type="ECO:0000313" key="10">
    <source>
        <dbReference type="EMBL" id="EEP78673.1"/>
    </source>
</evidence>
<reference evidence="11" key="1">
    <citation type="journal article" date="2009" name="Genome Res.">
        <title>Comparative genomic analyses of the human fungal pathogens Coccidioides and their relatives.</title>
        <authorList>
            <person name="Sharpton T.J."/>
            <person name="Stajich J.E."/>
            <person name="Rounsley S.D."/>
            <person name="Gardner M.J."/>
            <person name="Wortman J.R."/>
            <person name="Jordar V.S."/>
            <person name="Maiti R."/>
            <person name="Kodira C.D."/>
            <person name="Neafsey D.E."/>
            <person name="Zeng Q."/>
            <person name="Hung C.-Y."/>
            <person name="McMahan C."/>
            <person name="Muszewska A."/>
            <person name="Grynberg M."/>
            <person name="Mandel M.A."/>
            <person name="Kellner E.M."/>
            <person name="Barker B.M."/>
            <person name="Galgiani J.N."/>
            <person name="Orbach M.J."/>
            <person name="Kirkland T.N."/>
            <person name="Cole G.T."/>
            <person name="Henn M.R."/>
            <person name="Birren B.W."/>
            <person name="Taylor J.W."/>
        </authorList>
    </citation>
    <scope>NUCLEOTIDE SEQUENCE [LARGE SCALE GENOMIC DNA]</scope>
    <source>
        <strain evidence="11">UAMH 1704</strain>
    </source>
</reference>
<protein>
    <recommendedName>
        <fullName evidence="3">Conserved oligomeric Golgi complex subunit 1</fullName>
    </recommendedName>
</protein>
<keyword evidence="8" id="KW-0175">Coiled coil</keyword>
<dbReference type="Proteomes" id="UP000002058">
    <property type="component" value="Unassembled WGS sequence"/>
</dbReference>
<dbReference type="GeneID" id="8437421"/>
<proteinExistence type="inferred from homology"/>
<dbReference type="VEuPathDB" id="FungiDB:UREG_03519"/>
<dbReference type="eggNOG" id="ENOG502RN59">
    <property type="taxonomic scope" value="Eukaryota"/>
</dbReference>
<evidence type="ECO:0000256" key="2">
    <source>
        <dbReference type="ARBA" id="ARBA00006653"/>
    </source>
</evidence>
<dbReference type="GO" id="GO:0000139">
    <property type="term" value="C:Golgi membrane"/>
    <property type="evidence" value="ECO:0007669"/>
    <property type="project" value="UniProtKB-SubCell"/>
</dbReference>
<dbReference type="OrthoDB" id="46189at2759"/>
<dbReference type="PANTHER" id="PTHR31658:SF0">
    <property type="entry name" value="CONSERVED OLIGOMERIC GOLGI COMPLEX SUBUNIT 1"/>
    <property type="match status" value="1"/>
</dbReference>
<dbReference type="GO" id="GO:0006891">
    <property type="term" value="P:intra-Golgi vesicle-mediated transport"/>
    <property type="evidence" value="ECO:0007669"/>
    <property type="project" value="InterPro"/>
</dbReference>
<dbReference type="GO" id="GO:0017119">
    <property type="term" value="C:Golgi transport complex"/>
    <property type="evidence" value="ECO:0007669"/>
    <property type="project" value="InterPro"/>
</dbReference>
<organism evidence="10 11">
    <name type="scientific">Uncinocarpus reesii (strain UAMH 1704)</name>
    <dbReference type="NCBI Taxonomy" id="336963"/>
    <lineage>
        <taxon>Eukaryota</taxon>
        <taxon>Fungi</taxon>
        <taxon>Dikarya</taxon>
        <taxon>Ascomycota</taxon>
        <taxon>Pezizomycotina</taxon>
        <taxon>Eurotiomycetes</taxon>
        <taxon>Eurotiomycetidae</taxon>
        <taxon>Onygenales</taxon>
        <taxon>Onygenaceae</taxon>
        <taxon>Uncinocarpus</taxon>
    </lineage>
</organism>
<feature type="coiled-coil region" evidence="8">
    <location>
        <begin position="54"/>
        <end position="81"/>
    </location>
</feature>
<name>C4JR37_UNCRE</name>
<evidence type="ECO:0000256" key="1">
    <source>
        <dbReference type="ARBA" id="ARBA00004395"/>
    </source>
</evidence>
<dbReference type="PANTHER" id="PTHR31658">
    <property type="entry name" value="CONSERVED OLIGOMERIC GOLGI COMPLEX SUBUNIT 1"/>
    <property type="match status" value="1"/>
</dbReference>
<keyword evidence="11" id="KW-1185">Reference proteome</keyword>